<reference evidence="3" key="1">
    <citation type="journal article" date="2017" name="bioRxiv">
        <title>Conservation of a gene cluster reveals novel cercosporin biosynthetic mechanisms and extends production to the genus Colletotrichum.</title>
        <authorList>
            <person name="de Jonge R."/>
            <person name="Ebert M.K."/>
            <person name="Huitt-Roehl C.R."/>
            <person name="Pal P."/>
            <person name="Suttle J.C."/>
            <person name="Spanner R.E."/>
            <person name="Neubauer J.D."/>
            <person name="Jurick W.M.II."/>
            <person name="Stott K.A."/>
            <person name="Secor G.A."/>
            <person name="Thomma B.P.H.J."/>
            <person name="Van de Peer Y."/>
            <person name="Townsend C.A."/>
            <person name="Bolton M.D."/>
        </authorList>
    </citation>
    <scope>NUCLEOTIDE SEQUENCE [LARGE SCALE GENOMIC DNA]</scope>
    <source>
        <strain evidence="3">CBS538.71</strain>
    </source>
</reference>
<evidence type="ECO:0000313" key="3">
    <source>
        <dbReference type="Proteomes" id="UP000237631"/>
    </source>
</evidence>
<keyword evidence="1" id="KW-0732">Signal</keyword>
<organism evidence="2 3">
    <name type="scientific">Cercospora berteroae</name>
    <dbReference type="NCBI Taxonomy" id="357750"/>
    <lineage>
        <taxon>Eukaryota</taxon>
        <taxon>Fungi</taxon>
        <taxon>Dikarya</taxon>
        <taxon>Ascomycota</taxon>
        <taxon>Pezizomycotina</taxon>
        <taxon>Dothideomycetes</taxon>
        <taxon>Dothideomycetidae</taxon>
        <taxon>Mycosphaerellales</taxon>
        <taxon>Mycosphaerellaceae</taxon>
        <taxon>Cercospora</taxon>
    </lineage>
</organism>
<gene>
    <name evidence="2" type="ORF">CBER1_01476</name>
</gene>
<evidence type="ECO:0008006" key="4">
    <source>
        <dbReference type="Google" id="ProtNLM"/>
    </source>
</evidence>
<comment type="caution">
    <text evidence="2">The sequence shown here is derived from an EMBL/GenBank/DDBJ whole genome shotgun (WGS) entry which is preliminary data.</text>
</comment>
<dbReference type="AlphaFoldDB" id="A0A2S6C5P1"/>
<evidence type="ECO:0000313" key="2">
    <source>
        <dbReference type="EMBL" id="PPJ55023.1"/>
    </source>
</evidence>
<evidence type="ECO:0000256" key="1">
    <source>
        <dbReference type="SAM" id="SignalP"/>
    </source>
</evidence>
<feature type="chain" id="PRO_5015484429" description="Apple domain-containing protein" evidence="1">
    <location>
        <begin position="16"/>
        <end position="196"/>
    </location>
</feature>
<dbReference type="EMBL" id="PNEN01000549">
    <property type="protein sequence ID" value="PPJ55023.1"/>
    <property type="molecule type" value="Genomic_DNA"/>
</dbReference>
<protein>
    <recommendedName>
        <fullName evidence="4">Apple domain-containing protein</fullName>
    </recommendedName>
</protein>
<keyword evidence="3" id="KW-1185">Reference proteome</keyword>
<feature type="signal peptide" evidence="1">
    <location>
        <begin position="1"/>
        <end position="15"/>
    </location>
</feature>
<name>A0A2S6C5P1_9PEZI</name>
<dbReference type="OrthoDB" id="4974236at2759"/>
<sequence>MKFTVLSLLPALALATPVSQPNPEGSCLINGVRGAVRGNLEDNASVRFTFERGFNTVEACRALCHSAGNAQCKAFIVRDSGMGVCKLYNTTLSVREDSTSSSTYYQLPEGIVGGTPHNNPPWLVDEVDTTKTRGNYVGCREYCLKDARCKGFAFKEGSNCRKYAVSIQDRVGTGPSSGVYNHNYVDCRFGALPPRT</sequence>
<dbReference type="Proteomes" id="UP000237631">
    <property type="component" value="Unassembled WGS sequence"/>
</dbReference>
<accession>A0A2S6C5P1</accession>
<proteinExistence type="predicted"/>